<evidence type="ECO:0000256" key="5">
    <source>
        <dbReference type="ARBA" id="ARBA00022701"/>
    </source>
</evidence>
<evidence type="ECO:0000256" key="4">
    <source>
        <dbReference type="ARBA" id="ARBA00022490"/>
    </source>
</evidence>
<evidence type="ECO:0008006" key="14">
    <source>
        <dbReference type="Google" id="ProtNLM"/>
    </source>
</evidence>
<dbReference type="GO" id="GO:0008017">
    <property type="term" value="F:microtubule binding"/>
    <property type="evidence" value="ECO:0007669"/>
    <property type="project" value="TreeGrafter"/>
</dbReference>
<keyword evidence="6" id="KW-0206">Cytoskeleton</keyword>
<evidence type="ECO:0000259" key="11">
    <source>
        <dbReference type="Pfam" id="PF12214"/>
    </source>
</evidence>
<sequence length="756" mass="86915">MMDGLNEAGVCVIDPFMNVDWMYEFSAPKYHDFSCEETQADVLVAERWFEIAIPYENSPHVAKTKSVSELRSSAMGKNRAGKLEALQILAHVSPMPDIRYAPKDAEDVSNDSTEEFLQTTTDCEGDTNMSHQVPSTACFPDEPYTPVGREITGVIENNANRTPPTALAALIISPGSLPAKRLYSDAWKEPPFPEHEPRSLSKIRLSFSSRDPNKISTSKELAMVGSKFDNQAEKKQKLEGGRLQQILYMKDRLPRLKNPPTLTIPHEFHLRTEERALTHQGDQLKSSPFVSMAERVRRFHTKTPERYHVPPHNSEFQQAKEHEHDKELKLTRAKSPAFETSQRARPSRVKSAAELEEEMLAKIPKFKARPLPKKILEAPEMPAFTRSTPHVQEFQEFHLHTMDRAQHYASSLSSFSTDSLSSSENSSKQRRDLSKPRPPQLETANRVRPNTLKSREELEEEELAKMPKFKALPLNKAIFESKGDLGVPRNHKREVTVPQEFHLKTDERAHSREPAILADQIVKLSLSKPDKEAATLRPTIPKPFHLATDDRGLAKEMRHIQERIQQQQEEAKARIPIAHPLPLTTEVPEVLPKPPPKECTKPEPFRLESLMLHEQKQERMMLERMRAEQLEKALREYHAQPILSKAPTALPPRPRKPLTVIEEFHLQVDKRAVEREEFDKKVAEKQKQYNLYREKYEAERKADEERFLKAMRKEMVPSARPMPTFPPPRMPLRSTKELTRPVSPHFSKKTNLLMER</sequence>
<comment type="subcellular location">
    <subcellularLocation>
        <location evidence="2">Cytoplasm</location>
        <location evidence="2">Cytoskeleton</location>
        <location evidence="2">Spindle</location>
    </subcellularLocation>
    <subcellularLocation>
        <location evidence="1">Nucleus</location>
    </subcellularLocation>
</comment>
<feature type="coiled-coil region" evidence="8">
    <location>
        <begin position="675"/>
        <end position="713"/>
    </location>
</feature>
<dbReference type="Pfam" id="PF06886">
    <property type="entry name" value="TPX2"/>
    <property type="match status" value="1"/>
</dbReference>
<keyword evidence="7" id="KW-0539">Nucleus</keyword>
<feature type="coiled-coil region" evidence="8">
    <location>
        <begin position="612"/>
        <end position="640"/>
    </location>
</feature>
<keyword evidence="8" id="KW-0175">Coiled coil</keyword>
<proteinExistence type="inferred from homology"/>
<name>A0A8T0HJ62_CERPU</name>
<feature type="domain" description="TPX2 central" evidence="11">
    <location>
        <begin position="433"/>
        <end position="513"/>
    </location>
</feature>
<dbReference type="EMBL" id="CM026427">
    <property type="protein sequence ID" value="KAG0570832.1"/>
    <property type="molecule type" value="Genomic_DNA"/>
</dbReference>
<evidence type="ECO:0000256" key="6">
    <source>
        <dbReference type="ARBA" id="ARBA00023212"/>
    </source>
</evidence>
<dbReference type="InterPro" id="IPR027330">
    <property type="entry name" value="TPX2_central_dom"/>
</dbReference>
<keyword evidence="5" id="KW-0493">Microtubule</keyword>
<keyword evidence="13" id="KW-1185">Reference proteome</keyword>
<comment type="caution">
    <text evidence="12">The sequence shown here is derived from an EMBL/GenBank/DDBJ whole genome shotgun (WGS) entry which is preliminary data.</text>
</comment>
<evidence type="ECO:0000256" key="3">
    <source>
        <dbReference type="ARBA" id="ARBA00005885"/>
    </source>
</evidence>
<feature type="domain" description="TPX2 central" evidence="11">
    <location>
        <begin position="328"/>
        <end position="416"/>
    </location>
</feature>
<dbReference type="Pfam" id="PF12214">
    <property type="entry name" value="TPX2_importin"/>
    <property type="match status" value="2"/>
</dbReference>
<dbReference type="GO" id="GO:0005880">
    <property type="term" value="C:nuclear microtubule"/>
    <property type="evidence" value="ECO:0007669"/>
    <property type="project" value="TreeGrafter"/>
</dbReference>
<feature type="region of interest" description="Disordered" evidence="9">
    <location>
        <begin position="415"/>
        <end position="454"/>
    </location>
</feature>
<dbReference type="InterPro" id="IPR027329">
    <property type="entry name" value="TPX2_C"/>
</dbReference>
<feature type="region of interest" description="Disordered" evidence="9">
    <location>
        <begin position="713"/>
        <end position="756"/>
    </location>
</feature>
<gene>
    <name evidence="12" type="ORF">KC19_6G190800</name>
</gene>
<dbReference type="GO" id="GO:0005819">
    <property type="term" value="C:spindle"/>
    <property type="evidence" value="ECO:0007669"/>
    <property type="project" value="UniProtKB-SubCell"/>
</dbReference>
<evidence type="ECO:0000313" key="12">
    <source>
        <dbReference type="EMBL" id="KAG0570832.1"/>
    </source>
</evidence>
<evidence type="ECO:0000256" key="1">
    <source>
        <dbReference type="ARBA" id="ARBA00004123"/>
    </source>
</evidence>
<dbReference type="GO" id="GO:0060236">
    <property type="term" value="P:regulation of mitotic spindle organization"/>
    <property type="evidence" value="ECO:0007669"/>
    <property type="project" value="InterPro"/>
</dbReference>
<dbReference type="AlphaFoldDB" id="A0A8T0HJ62"/>
<feature type="compositionally biased region" description="Low complexity" evidence="9">
    <location>
        <begin position="415"/>
        <end position="426"/>
    </location>
</feature>
<accession>A0A8T0HJ62</accession>
<dbReference type="Proteomes" id="UP000822688">
    <property type="component" value="Chromosome 6"/>
</dbReference>
<evidence type="ECO:0000259" key="10">
    <source>
        <dbReference type="Pfam" id="PF06886"/>
    </source>
</evidence>
<feature type="domain" description="TPX2 C-terminal" evidence="10">
    <location>
        <begin position="664"/>
        <end position="740"/>
    </location>
</feature>
<keyword evidence="4" id="KW-0963">Cytoplasm</keyword>
<evidence type="ECO:0000256" key="9">
    <source>
        <dbReference type="SAM" id="MobiDB-lite"/>
    </source>
</evidence>
<evidence type="ECO:0000256" key="2">
    <source>
        <dbReference type="ARBA" id="ARBA00004186"/>
    </source>
</evidence>
<dbReference type="InterPro" id="IPR009675">
    <property type="entry name" value="TPX2_fam"/>
</dbReference>
<dbReference type="PANTHER" id="PTHR14326:SF44">
    <property type="entry name" value="TARGETING PROTEIN FOR XKLP2"/>
    <property type="match status" value="1"/>
</dbReference>
<evidence type="ECO:0000256" key="7">
    <source>
        <dbReference type="ARBA" id="ARBA00023242"/>
    </source>
</evidence>
<dbReference type="PANTHER" id="PTHR14326">
    <property type="entry name" value="TARGETING PROTEIN FOR XKLP2"/>
    <property type="match status" value="1"/>
</dbReference>
<organism evidence="12 13">
    <name type="scientific">Ceratodon purpureus</name>
    <name type="common">Fire moss</name>
    <name type="synonym">Dicranum purpureum</name>
    <dbReference type="NCBI Taxonomy" id="3225"/>
    <lineage>
        <taxon>Eukaryota</taxon>
        <taxon>Viridiplantae</taxon>
        <taxon>Streptophyta</taxon>
        <taxon>Embryophyta</taxon>
        <taxon>Bryophyta</taxon>
        <taxon>Bryophytina</taxon>
        <taxon>Bryopsida</taxon>
        <taxon>Dicranidae</taxon>
        <taxon>Pseudoditrichales</taxon>
        <taxon>Ditrichaceae</taxon>
        <taxon>Ceratodon</taxon>
    </lineage>
</organism>
<dbReference type="GO" id="GO:0030295">
    <property type="term" value="F:protein kinase activator activity"/>
    <property type="evidence" value="ECO:0007669"/>
    <property type="project" value="TreeGrafter"/>
</dbReference>
<evidence type="ECO:0000256" key="8">
    <source>
        <dbReference type="SAM" id="Coils"/>
    </source>
</evidence>
<reference evidence="12 13" key="1">
    <citation type="submission" date="2020-06" db="EMBL/GenBank/DDBJ databases">
        <title>WGS assembly of Ceratodon purpureus strain R40.</title>
        <authorList>
            <person name="Carey S.B."/>
            <person name="Jenkins J."/>
            <person name="Shu S."/>
            <person name="Lovell J.T."/>
            <person name="Sreedasyam A."/>
            <person name="Maumus F."/>
            <person name="Tiley G.P."/>
            <person name="Fernandez-Pozo N."/>
            <person name="Barry K."/>
            <person name="Chen C."/>
            <person name="Wang M."/>
            <person name="Lipzen A."/>
            <person name="Daum C."/>
            <person name="Saski C.A."/>
            <person name="Payton A.C."/>
            <person name="Mcbreen J.C."/>
            <person name="Conrad R.E."/>
            <person name="Kollar L.M."/>
            <person name="Olsson S."/>
            <person name="Huttunen S."/>
            <person name="Landis J.B."/>
            <person name="Wickett N.J."/>
            <person name="Johnson M.G."/>
            <person name="Rensing S.A."/>
            <person name="Grimwood J."/>
            <person name="Schmutz J."/>
            <person name="Mcdaniel S.F."/>
        </authorList>
    </citation>
    <scope>NUCLEOTIDE SEQUENCE [LARGE SCALE GENOMIC DNA]</scope>
    <source>
        <strain evidence="12 13">R40</strain>
    </source>
</reference>
<dbReference type="GO" id="GO:0090307">
    <property type="term" value="P:mitotic spindle assembly"/>
    <property type="evidence" value="ECO:0007669"/>
    <property type="project" value="TreeGrafter"/>
</dbReference>
<comment type="similarity">
    <text evidence="3">Belongs to the TPX2 family.</text>
</comment>
<protein>
    <recommendedName>
        <fullName evidence="14">Protein TPX2</fullName>
    </recommendedName>
</protein>
<evidence type="ECO:0000313" key="13">
    <source>
        <dbReference type="Proteomes" id="UP000822688"/>
    </source>
</evidence>